<name>A0A498D6Y9_9BACI</name>
<evidence type="ECO:0000313" key="13">
    <source>
        <dbReference type="EMBL" id="RLL43784.1"/>
    </source>
</evidence>
<dbReference type="RefSeq" id="WP_121523574.1">
    <property type="nucleotide sequence ID" value="NZ_RCHR01000004.1"/>
</dbReference>
<evidence type="ECO:0000256" key="8">
    <source>
        <dbReference type="ARBA" id="ARBA00032824"/>
    </source>
</evidence>
<dbReference type="GO" id="GO:0034599">
    <property type="term" value="P:cellular response to oxidative stress"/>
    <property type="evidence" value="ECO:0007669"/>
    <property type="project" value="TreeGrafter"/>
</dbReference>
<comment type="function">
    <text evidence="1">Thiol-specific peroxidase that catalyzes the reduction of hydrogen peroxide and organic hydroperoxides to water and alcohols, respectively. Plays a role in cell protection against oxidative stress by detoxifying peroxides and as sensor of hydrogen peroxide-mediated signaling events.</text>
</comment>
<accession>A0A498D6Y9</accession>
<dbReference type="CDD" id="cd02970">
    <property type="entry name" value="PRX_like2"/>
    <property type="match status" value="1"/>
</dbReference>
<gene>
    <name evidence="13" type="ORF">D8M04_12785</name>
</gene>
<evidence type="ECO:0000256" key="7">
    <source>
        <dbReference type="ARBA" id="ARBA00023284"/>
    </source>
</evidence>
<evidence type="ECO:0000256" key="2">
    <source>
        <dbReference type="ARBA" id="ARBA00013017"/>
    </source>
</evidence>
<proteinExistence type="inferred from homology"/>
<evidence type="ECO:0000256" key="1">
    <source>
        <dbReference type="ARBA" id="ARBA00003330"/>
    </source>
</evidence>
<organism evidence="13 14">
    <name type="scientific">Oceanobacillus piezotolerans</name>
    <dbReference type="NCBI Taxonomy" id="2448030"/>
    <lineage>
        <taxon>Bacteria</taxon>
        <taxon>Bacillati</taxon>
        <taxon>Bacillota</taxon>
        <taxon>Bacilli</taxon>
        <taxon>Bacillales</taxon>
        <taxon>Bacillaceae</taxon>
        <taxon>Oceanobacillus</taxon>
    </lineage>
</organism>
<evidence type="ECO:0000256" key="10">
    <source>
        <dbReference type="ARBA" id="ARBA00041373"/>
    </source>
</evidence>
<dbReference type="SUPFAM" id="SSF52833">
    <property type="entry name" value="Thioredoxin-like"/>
    <property type="match status" value="1"/>
</dbReference>
<dbReference type="AlphaFoldDB" id="A0A498D6Y9"/>
<dbReference type="PANTHER" id="PTHR42801">
    <property type="entry name" value="THIOREDOXIN-DEPENDENT PEROXIDE REDUCTASE"/>
    <property type="match status" value="1"/>
</dbReference>
<keyword evidence="4" id="KW-0049">Antioxidant</keyword>
<evidence type="ECO:0000256" key="5">
    <source>
        <dbReference type="ARBA" id="ARBA00023002"/>
    </source>
</evidence>
<evidence type="ECO:0000256" key="9">
    <source>
        <dbReference type="ARBA" id="ARBA00038489"/>
    </source>
</evidence>
<protein>
    <recommendedName>
        <fullName evidence="2">thioredoxin-dependent peroxiredoxin</fullName>
        <ecNumber evidence="2">1.11.1.24</ecNumber>
    </recommendedName>
    <alternativeName>
        <fullName evidence="10">Bacterioferritin comigratory protein</fullName>
    </alternativeName>
    <alternativeName>
        <fullName evidence="8">Thioredoxin peroxidase</fullName>
    </alternativeName>
</protein>
<keyword evidence="5" id="KW-0560">Oxidoreductase</keyword>
<evidence type="ECO:0000313" key="14">
    <source>
        <dbReference type="Proteomes" id="UP000270219"/>
    </source>
</evidence>
<dbReference type="InterPro" id="IPR013766">
    <property type="entry name" value="Thioredoxin_domain"/>
</dbReference>
<keyword evidence="6" id="KW-1015">Disulfide bond</keyword>
<dbReference type="InterPro" id="IPR050924">
    <property type="entry name" value="Peroxiredoxin_BCP/PrxQ"/>
</dbReference>
<dbReference type="OrthoDB" id="9809746at2"/>
<dbReference type="GO" id="GO:0005737">
    <property type="term" value="C:cytoplasm"/>
    <property type="evidence" value="ECO:0007669"/>
    <property type="project" value="TreeGrafter"/>
</dbReference>
<dbReference type="Pfam" id="PF00578">
    <property type="entry name" value="AhpC-TSA"/>
    <property type="match status" value="1"/>
</dbReference>
<dbReference type="GO" id="GO:0045454">
    <property type="term" value="P:cell redox homeostasis"/>
    <property type="evidence" value="ECO:0007669"/>
    <property type="project" value="TreeGrafter"/>
</dbReference>
<dbReference type="InterPro" id="IPR000866">
    <property type="entry name" value="AhpC/TSA"/>
</dbReference>
<dbReference type="EMBL" id="RCHR01000004">
    <property type="protein sequence ID" value="RLL43784.1"/>
    <property type="molecule type" value="Genomic_DNA"/>
</dbReference>
<reference evidence="13 14" key="1">
    <citation type="submission" date="2018-10" db="EMBL/GenBank/DDBJ databases">
        <title>Oceanobacillus sp. YLB-02 draft genome.</title>
        <authorList>
            <person name="Yu L."/>
        </authorList>
    </citation>
    <scope>NUCLEOTIDE SEQUENCE [LARGE SCALE GENOMIC DNA]</scope>
    <source>
        <strain evidence="13 14">YLB-02</strain>
    </source>
</reference>
<dbReference type="GO" id="GO:0008379">
    <property type="term" value="F:thioredoxin peroxidase activity"/>
    <property type="evidence" value="ECO:0007669"/>
    <property type="project" value="TreeGrafter"/>
</dbReference>
<evidence type="ECO:0000256" key="6">
    <source>
        <dbReference type="ARBA" id="ARBA00023157"/>
    </source>
</evidence>
<evidence type="ECO:0000256" key="4">
    <source>
        <dbReference type="ARBA" id="ARBA00022862"/>
    </source>
</evidence>
<dbReference type="PROSITE" id="PS51352">
    <property type="entry name" value="THIOREDOXIN_2"/>
    <property type="match status" value="1"/>
</dbReference>
<sequence length="214" mass="23817">MTTLLEEIKAYKEAFKQKAPEEKQKLMAQATKELEESGVAQGLKEGDQVPDFKLPDATGNTVSITEELSKGPVILTFYRGGWCPFCNLELKAYQRELDTIKNAGATLIAISPEIPDASLSTKEKNELEFIVLSDEGNKVAEQFNLVFKMPDYLIEVYKDLGLDVEGHNGNDAWKLPKPATFVIDQSGKVVFAEVDSDYTKRVEPSVVIEIVKNI</sequence>
<evidence type="ECO:0000259" key="12">
    <source>
        <dbReference type="PROSITE" id="PS51352"/>
    </source>
</evidence>
<evidence type="ECO:0000256" key="11">
    <source>
        <dbReference type="ARBA" id="ARBA00049091"/>
    </source>
</evidence>
<dbReference type="PANTHER" id="PTHR42801:SF7">
    <property type="entry name" value="SLL1159 PROTEIN"/>
    <property type="match status" value="1"/>
</dbReference>
<comment type="similarity">
    <text evidence="9">Belongs to the peroxiredoxin family. BCP/PrxQ subfamily.</text>
</comment>
<comment type="catalytic activity">
    <reaction evidence="11">
        <text>a hydroperoxide + [thioredoxin]-dithiol = an alcohol + [thioredoxin]-disulfide + H2O</text>
        <dbReference type="Rhea" id="RHEA:62620"/>
        <dbReference type="Rhea" id="RHEA-COMP:10698"/>
        <dbReference type="Rhea" id="RHEA-COMP:10700"/>
        <dbReference type="ChEBI" id="CHEBI:15377"/>
        <dbReference type="ChEBI" id="CHEBI:29950"/>
        <dbReference type="ChEBI" id="CHEBI:30879"/>
        <dbReference type="ChEBI" id="CHEBI:35924"/>
        <dbReference type="ChEBI" id="CHEBI:50058"/>
        <dbReference type="EC" id="1.11.1.24"/>
    </reaction>
</comment>
<dbReference type="InterPro" id="IPR036249">
    <property type="entry name" value="Thioredoxin-like_sf"/>
</dbReference>
<dbReference type="Proteomes" id="UP000270219">
    <property type="component" value="Unassembled WGS sequence"/>
</dbReference>
<dbReference type="EC" id="1.11.1.24" evidence="2"/>
<evidence type="ECO:0000256" key="3">
    <source>
        <dbReference type="ARBA" id="ARBA00022559"/>
    </source>
</evidence>
<comment type="caution">
    <text evidence="13">The sequence shown here is derived from an EMBL/GenBank/DDBJ whole genome shotgun (WGS) entry which is preliminary data.</text>
</comment>
<dbReference type="Gene3D" id="3.40.30.10">
    <property type="entry name" value="Glutaredoxin"/>
    <property type="match status" value="1"/>
</dbReference>
<keyword evidence="3" id="KW-0575">Peroxidase</keyword>
<feature type="domain" description="Thioredoxin" evidence="12">
    <location>
        <begin position="43"/>
        <end position="214"/>
    </location>
</feature>
<keyword evidence="7" id="KW-0676">Redox-active center</keyword>
<keyword evidence="14" id="KW-1185">Reference proteome</keyword>